<comment type="similarity">
    <text evidence="1">Belongs to the mTERF family.</text>
</comment>
<feature type="transmembrane region" description="Helical" evidence="4">
    <location>
        <begin position="329"/>
        <end position="352"/>
    </location>
</feature>
<comment type="caution">
    <text evidence="5">The sequence shown here is derived from an EMBL/GenBank/DDBJ whole genome shotgun (WGS) entry which is preliminary data.</text>
</comment>
<gene>
    <name evidence="5" type="ORF">GH714_035667</name>
</gene>
<organism evidence="5 6">
    <name type="scientific">Hevea brasiliensis</name>
    <name type="common">Para rubber tree</name>
    <name type="synonym">Siphonia brasiliensis</name>
    <dbReference type="NCBI Taxonomy" id="3981"/>
    <lineage>
        <taxon>Eukaryota</taxon>
        <taxon>Viridiplantae</taxon>
        <taxon>Streptophyta</taxon>
        <taxon>Embryophyta</taxon>
        <taxon>Tracheophyta</taxon>
        <taxon>Spermatophyta</taxon>
        <taxon>Magnoliopsida</taxon>
        <taxon>eudicotyledons</taxon>
        <taxon>Gunneridae</taxon>
        <taxon>Pentapetalae</taxon>
        <taxon>rosids</taxon>
        <taxon>fabids</taxon>
        <taxon>Malpighiales</taxon>
        <taxon>Euphorbiaceae</taxon>
        <taxon>Crotonoideae</taxon>
        <taxon>Micrandreae</taxon>
        <taxon>Hevea</taxon>
    </lineage>
</organism>
<keyword evidence="2" id="KW-0804">Transcription</keyword>
<dbReference type="GO" id="GO:0006353">
    <property type="term" value="P:DNA-templated transcription termination"/>
    <property type="evidence" value="ECO:0007669"/>
    <property type="project" value="UniProtKB-KW"/>
</dbReference>
<keyword evidence="2" id="KW-0805">Transcription regulation</keyword>
<dbReference type="Pfam" id="PF02536">
    <property type="entry name" value="mTERF"/>
    <property type="match status" value="3"/>
</dbReference>
<dbReference type="InterPro" id="IPR038538">
    <property type="entry name" value="MTERF_sf"/>
</dbReference>
<dbReference type="SMART" id="SM00733">
    <property type="entry name" value="Mterf"/>
    <property type="match status" value="5"/>
</dbReference>
<dbReference type="FunFam" id="1.25.70.10:FF:000001">
    <property type="entry name" value="Mitochondrial transcription termination factor-like"/>
    <property type="match status" value="1"/>
</dbReference>
<keyword evidence="3" id="KW-0809">Transit peptide</keyword>
<dbReference type="PANTHER" id="PTHR13068:SF133">
    <property type="entry name" value="MITOCHONDRIAL TRANSCRIPTION TERMINATION FACTOR FAMILY PROTEIN"/>
    <property type="match status" value="1"/>
</dbReference>
<dbReference type="Gene3D" id="1.25.70.10">
    <property type="entry name" value="Transcription termination factor 3, mitochondrial"/>
    <property type="match status" value="2"/>
</dbReference>
<reference evidence="5 6" key="1">
    <citation type="journal article" date="2020" name="Mol. Plant">
        <title>The Chromosome-Based Rubber Tree Genome Provides New Insights into Spurge Genome Evolution and Rubber Biosynthesis.</title>
        <authorList>
            <person name="Liu J."/>
            <person name="Shi C."/>
            <person name="Shi C.C."/>
            <person name="Li W."/>
            <person name="Zhang Q.J."/>
            <person name="Zhang Y."/>
            <person name="Li K."/>
            <person name="Lu H.F."/>
            <person name="Shi C."/>
            <person name="Zhu S.T."/>
            <person name="Xiao Z.Y."/>
            <person name="Nan H."/>
            <person name="Yue Y."/>
            <person name="Zhu X.G."/>
            <person name="Wu Y."/>
            <person name="Hong X.N."/>
            <person name="Fan G.Y."/>
            <person name="Tong Y."/>
            <person name="Zhang D."/>
            <person name="Mao C.L."/>
            <person name="Liu Y.L."/>
            <person name="Hao S.J."/>
            <person name="Liu W.Q."/>
            <person name="Lv M.Q."/>
            <person name="Zhang H.B."/>
            <person name="Liu Y."/>
            <person name="Hu-Tang G.R."/>
            <person name="Wang J.P."/>
            <person name="Wang J.H."/>
            <person name="Sun Y.H."/>
            <person name="Ni S.B."/>
            <person name="Chen W.B."/>
            <person name="Zhang X.C."/>
            <person name="Jiao Y.N."/>
            <person name="Eichler E.E."/>
            <person name="Li G.H."/>
            <person name="Liu X."/>
            <person name="Gao L.Z."/>
        </authorList>
    </citation>
    <scope>NUCLEOTIDE SEQUENCE [LARGE SCALE GENOMIC DNA]</scope>
    <source>
        <strain evidence="6">cv. GT1</strain>
        <tissue evidence="5">Leaf</tissue>
    </source>
</reference>
<protein>
    <submittedName>
        <fullName evidence="5">Uncharacterized protein</fullName>
    </submittedName>
</protein>
<keyword evidence="6" id="KW-1185">Reference proteome</keyword>
<dbReference type="AlphaFoldDB" id="A0A6A6L3M8"/>
<dbReference type="GO" id="GO:0003676">
    <property type="term" value="F:nucleic acid binding"/>
    <property type="evidence" value="ECO:0007669"/>
    <property type="project" value="InterPro"/>
</dbReference>
<keyword evidence="2" id="KW-0806">Transcription termination</keyword>
<dbReference type="Proteomes" id="UP000467840">
    <property type="component" value="Chromosome 7"/>
</dbReference>
<evidence type="ECO:0000313" key="5">
    <source>
        <dbReference type="EMBL" id="KAF2296012.1"/>
    </source>
</evidence>
<evidence type="ECO:0000313" key="6">
    <source>
        <dbReference type="Proteomes" id="UP000467840"/>
    </source>
</evidence>
<sequence length="402" mass="45291">MPVPTCRYSLMSYTVQLGFIQNGLLFSVGSLSTSVKSVGHEQKQYSYTVSYLVNSCAFSIESAESIYKKVNFESPDRPDAVVSLLTEYGFMKYHISRLIRKAPQLLLANPTKTLLPKIEFLRSIGASGSILREVGMPQSIISYLLVQNPYIACMKPAKFRQLVNKVIEIGFDLLKFTFTHALGFLSRPNVWQQRIKVYKSSGLSEDEILLAFRKFLLCMDLSVKKITKNMDFLVNKMGWLPADVARAPCVLCYSLEKRIVPRCSVVKVLLLKESISKKVKFESPDKPDAVVSILTDYGLTKYDISRLIKRSPELILANPTKTLLPKLEFLRSIGVSGSILGQTLFGILLFAYSFELRIIPCYNILKSVLVSDVKVVKSLKCISEIDFCSLLENMLLKLDLTL</sequence>
<evidence type="ECO:0000256" key="2">
    <source>
        <dbReference type="ARBA" id="ARBA00022472"/>
    </source>
</evidence>
<accession>A0A6A6L3M8</accession>
<keyword evidence="4" id="KW-0472">Membrane</keyword>
<keyword evidence="4" id="KW-0812">Transmembrane</keyword>
<name>A0A6A6L3M8_HEVBR</name>
<evidence type="ECO:0000256" key="1">
    <source>
        <dbReference type="ARBA" id="ARBA00007692"/>
    </source>
</evidence>
<evidence type="ECO:0000256" key="4">
    <source>
        <dbReference type="SAM" id="Phobius"/>
    </source>
</evidence>
<proteinExistence type="inferred from homology"/>
<dbReference type="EMBL" id="JAAGAX010000013">
    <property type="protein sequence ID" value="KAF2296012.1"/>
    <property type="molecule type" value="Genomic_DNA"/>
</dbReference>
<keyword evidence="4" id="KW-1133">Transmembrane helix</keyword>
<dbReference type="PANTHER" id="PTHR13068">
    <property type="entry name" value="CGI-12 PROTEIN-RELATED"/>
    <property type="match status" value="1"/>
</dbReference>
<dbReference type="InterPro" id="IPR003690">
    <property type="entry name" value="MTERF"/>
</dbReference>
<evidence type="ECO:0000256" key="3">
    <source>
        <dbReference type="ARBA" id="ARBA00022946"/>
    </source>
</evidence>